<dbReference type="Pfam" id="PF05768">
    <property type="entry name" value="Glrx-like"/>
    <property type="match status" value="1"/>
</dbReference>
<dbReference type="EMBL" id="JAIFTL010000425">
    <property type="protein sequence ID" value="KAG9319545.1"/>
    <property type="molecule type" value="Genomic_DNA"/>
</dbReference>
<name>A0A9P7ZYJ8_MORAP</name>
<accession>A0A9P7ZYJ8</accession>
<comment type="caution">
    <text evidence="3">The sequence shown here is derived from an EMBL/GenBank/DDBJ whole genome shotgun (WGS) entry which is preliminary data.</text>
</comment>
<dbReference type="PANTHER" id="PTHR33558:SF1">
    <property type="entry name" value="GLUTAREDOXIN-LIKE PROTEIN C5ORF63 HOMOLOG"/>
    <property type="match status" value="1"/>
</dbReference>
<dbReference type="InterPro" id="IPR008554">
    <property type="entry name" value="Glutaredoxin-like"/>
</dbReference>
<protein>
    <recommendedName>
        <fullName evidence="1">Glutaredoxin-like protein</fullName>
    </recommendedName>
</protein>
<feature type="region of interest" description="Disordered" evidence="2">
    <location>
        <begin position="1"/>
        <end position="28"/>
    </location>
</feature>
<dbReference type="SUPFAM" id="SSF52833">
    <property type="entry name" value="Thioredoxin-like"/>
    <property type="match status" value="1"/>
</dbReference>
<evidence type="ECO:0000313" key="3">
    <source>
        <dbReference type="EMBL" id="KAG9319545.1"/>
    </source>
</evidence>
<keyword evidence="1" id="KW-0813">Transport</keyword>
<comment type="similarity">
    <text evidence="1">Belongs to the glutaredoxin family.</text>
</comment>
<gene>
    <name evidence="3" type="ORF">KVV02_002599</name>
</gene>
<dbReference type="InterPro" id="IPR036249">
    <property type="entry name" value="Thioredoxin-like_sf"/>
</dbReference>
<feature type="compositionally biased region" description="Basic and acidic residues" evidence="2">
    <location>
        <begin position="11"/>
        <end position="28"/>
    </location>
</feature>
<organism evidence="3 4">
    <name type="scientific">Mortierella alpina</name>
    <name type="common">Oleaginous fungus</name>
    <name type="synonym">Mortierella renispora</name>
    <dbReference type="NCBI Taxonomy" id="64518"/>
    <lineage>
        <taxon>Eukaryota</taxon>
        <taxon>Fungi</taxon>
        <taxon>Fungi incertae sedis</taxon>
        <taxon>Mucoromycota</taxon>
        <taxon>Mortierellomycotina</taxon>
        <taxon>Mortierellomycetes</taxon>
        <taxon>Mortierellales</taxon>
        <taxon>Mortierellaceae</taxon>
        <taxon>Mortierella</taxon>
    </lineage>
</organism>
<evidence type="ECO:0000313" key="4">
    <source>
        <dbReference type="Proteomes" id="UP000717515"/>
    </source>
</evidence>
<reference evidence="3" key="1">
    <citation type="submission" date="2021-07" db="EMBL/GenBank/DDBJ databases">
        <title>Draft genome of Mortierella alpina, strain LL118, isolated from an aspen leaf litter sample.</title>
        <authorList>
            <person name="Yang S."/>
            <person name="Vinatzer B.A."/>
        </authorList>
    </citation>
    <scope>NUCLEOTIDE SEQUENCE</scope>
    <source>
        <strain evidence="3">LL118</strain>
    </source>
</reference>
<dbReference type="AlphaFoldDB" id="A0A9P7ZYJ8"/>
<evidence type="ECO:0000256" key="1">
    <source>
        <dbReference type="RuleBase" id="RU363082"/>
    </source>
</evidence>
<dbReference type="Gene3D" id="3.40.30.10">
    <property type="entry name" value="Glutaredoxin"/>
    <property type="match status" value="1"/>
</dbReference>
<proteinExistence type="inferred from homology"/>
<dbReference type="InterPro" id="IPR052565">
    <property type="entry name" value="Glutaredoxin-like_YDR286C"/>
</dbReference>
<keyword evidence="1" id="KW-0249">Electron transport</keyword>
<dbReference type="PANTHER" id="PTHR33558">
    <property type="entry name" value="GLUTAREDOXIN-LIKE PROTEIN C5ORF63 HOMOLOG"/>
    <property type="match status" value="1"/>
</dbReference>
<sequence length="190" mass="21423">MRMKTRTRMKSGMENEHRKEETDKKAARKERPLKMGGVHFSTFLSFTLLSSLCLRLACCTLLDRRSALARPAAARIRSIATPHTSHTPHTHPHAPSHATMSALLRLTLFTKANCGLCTTAKEALTRVQAKVPFHLDQVDIYAPGQEAAQKYMFDVPVVELQGRVAMMHRIDEAKLIDILHNEKQQQQTKA</sequence>
<dbReference type="Proteomes" id="UP000717515">
    <property type="component" value="Unassembled WGS sequence"/>
</dbReference>
<evidence type="ECO:0000256" key="2">
    <source>
        <dbReference type="SAM" id="MobiDB-lite"/>
    </source>
</evidence>